<proteinExistence type="inferred from homology"/>
<dbReference type="InterPro" id="IPR016171">
    <property type="entry name" value="Vanillyl_alc_oxidase_C-sub2"/>
</dbReference>
<dbReference type="Pfam" id="PF02913">
    <property type="entry name" value="FAD-oxidase_C"/>
    <property type="match status" value="1"/>
</dbReference>
<name>A0A3B0VVZ4_9ZZZZ</name>
<dbReference type="InterPro" id="IPR016166">
    <property type="entry name" value="FAD-bd_PCMH"/>
</dbReference>
<keyword evidence="4" id="KW-0274">FAD</keyword>
<protein>
    <submittedName>
        <fullName evidence="7">(S)-2-hydroxy-acid oxidase</fullName>
        <ecNumber evidence="7">1.1.3.15</ecNumber>
    </submittedName>
</protein>
<dbReference type="EC" id="1.1.3.15" evidence="7"/>
<organism evidence="7">
    <name type="scientific">hydrothermal vent metagenome</name>
    <dbReference type="NCBI Taxonomy" id="652676"/>
    <lineage>
        <taxon>unclassified sequences</taxon>
        <taxon>metagenomes</taxon>
        <taxon>ecological metagenomes</taxon>
    </lineage>
</organism>
<dbReference type="Pfam" id="PF01565">
    <property type="entry name" value="FAD_binding_4"/>
    <property type="match status" value="1"/>
</dbReference>
<dbReference type="Gene3D" id="3.30.465.10">
    <property type="match status" value="1"/>
</dbReference>
<evidence type="ECO:0000256" key="1">
    <source>
        <dbReference type="ARBA" id="ARBA00001974"/>
    </source>
</evidence>
<dbReference type="InterPro" id="IPR016164">
    <property type="entry name" value="FAD-linked_Oxase-like_C"/>
</dbReference>
<evidence type="ECO:0000256" key="3">
    <source>
        <dbReference type="ARBA" id="ARBA00022630"/>
    </source>
</evidence>
<dbReference type="InterPro" id="IPR006094">
    <property type="entry name" value="Oxid_FAD_bind_N"/>
</dbReference>
<evidence type="ECO:0000313" key="7">
    <source>
        <dbReference type="EMBL" id="VAW41029.1"/>
    </source>
</evidence>
<evidence type="ECO:0000256" key="4">
    <source>
        <dbReference type="ARBA" id="ARBA00022827"/>
    </source>
</evidence>
<evidence type="ECO:0000256" key="5">
    <source>
        <dbReference type="ARBA" id="ARBA00023002"/>
    </source>
</evidence>
<dbReference type="InterPro" id="IPR036318">
    <property type="entry name" value="FAD-bd_PCMH-like_sf"/>
</dbReference>
<dbReference type="InterPro" id="IPR016167">
    <property type="entry name" value="FAD-bd_PCMH_sub1"/>
</dbReference>
<dbReference type="Gene3D" id="3.30.70.2190">
    <property type="match status" value="1"/>
</dbReference>
<dbReference type="Gene3D" id="1.10.45.10">
    <property type="entry name" value="Vanillyl-alcohol Oxidase, Chain A, domain 4"/>
    <property type="match status" value="1"/>
</dbReference>
<comment type="similarity">
    <text evidence="2">Belongs to the FAD-binding oxidoreductase/transferase type 4 family.</text>
</comment>
<reference evidence="7" key="1">
    <citation type="submission" date="2018-06" db="EMBL/GenBank/DDBJ databases">
        <authorList>
            <person name="Zhirakovskaya E."/>
        </authorList>
    </citation>
    <scope>NUCLEOTIDE SEQUENCE</scope>
</reference>
<dbReference type="InterPro" id="IPR004113">
    <property type="entry name" value="FAD-bd_oxidored_4_C"/>
</dbReference>
<comment type="cofactor">
    <cofactor evidence="1">
        <name>FAD</name>
        <dbReference type="ChEBI" id="CHEBI:57692"/>
    </cofactor>
</comment>
<dbReference type="PANTHER" id="PTHR42934">
    <property type="entry name" value="GLYCOLATE OXIDASE SUBUNIT GLCD"/>
    <property type="match status" value="1"/>
</dbReference>
<dbReference type="FunFam" id="3.30.70.2740:FF:000001">
    <property type="entry name" value="D-lactate dehydrogenase mitochondrial"/>
    <property type="match status" value="1"/>
</dbReference>
<dbReference type="SUPFAM" id="SSF55103">
    <property type="entry name" value="FAD-linked oxidases, C-terminal domain"/>
    <property type="match status" value="1"/>
</dbReference>
<evidence type="ECO:0000259" key="6">
    <source>
        <dbReference type="PROSITE" id="PS51387"/>
    </source>
</evidence>
<dbReference type="EMBL" id="UOEY01000117">
    <property type="protein sequence ID" value="VAW41029.1"/>
    <property type="molecule type" value="Genomic_DNA"/>
</dbReference>
<evidence type="ECO:0000256" key="2">
    <source>
        <dbReference type="ARBA" id="ARBA00008000"/>
    </source>
</evidence>
<keyword evidence="3" id="KW-0285">Flavoprotein</keyword>
<dbReference type="PANTHER" id="PTHR42934:SF3">
    <property type="entry name" value="D-LACTATE DEHYDROGENASE"/>
    <property type="match status" value="1"/>
</dbReference>
<dbReference type="Gene3D" id="3.30.70.2740">
    <property type="match status" value="1"/>
</dbReference>
<accession>A0A3B0VVZ4</accession>
<dbReference type="AlphaFoldDB" id="A0A3B0VVZ4"/>
<feature type="domain" description="FAD-binding PCMH-type" evidence="6">
    <location>
        <begin position="35"/>
        <end position="214"/>
    </location>
</feature>
<dbReference type="GO" id="GO:0071949">
    <property type="term" value="F:FAD binding"/>
    <property type="evidence" value="ECO:0007669"/>
    <property type="project" value="InterPro"/>
</dbReference>
<dbReference type="SUPFAM" id="SSF56176">
    <property type="entry name" value="FAD-binding/transporter-associated domain-like"/>
    <property type="match status" value="1"/>
</dbReference>
<dbReference type="InterPro" id="IPR016169">
    <property type="entry name" value="FAD-bd_PCMH_sub2"/>
</dbReference>
<dbReference type="Gene3D" id="3.30.43.10">
    <property type="entry name" value="Uridine Diphospho-n-acetylenolpyruvylglucosamine Reductase, domain 2"/>
    <property type="match status" value="1"/>
</dbReference>
<gene>
    <name evidence="7" type="ORF">MNBD_DELTA04-1711</name>
</gene>
<dbReference type="GO" id="GO:0003973">
    <property type="term" value="F:(S)-2-hydroxy-acid oxidase activity"/>
    <property type="evidence" value="ECO:0007669"/>
    <property type="project" value="UniProtKB-EC"/>
</dbReference>
<sequence>MDRKIIKKLQEIVGNERLTTAAEELSCYSYDGTGRIFPPEAVAFPDTPEEIAAILKLANEYRFPVVPRGAGSGMTGGSLPVAGGLVLATSRMNRILEIDPDNMIAVVEPGVINGDLQKALKKHRLLYPPDPASLKFCSIGGNAAECAGGPSAVKYGVTRDYVIGLEVVLPTGEIMTCGVRTEKGVVGYDLTHLFIGSEGTLCIFTKLILRLLPRPAAKATFLVTFSSLPDATRFAAKVMAAAIMPSTLEYMDRTAISVVGAAISPPLPENTAALLLLELDGTGAEVEGQKQRLLPFLEQQGIAYRYAVDETERDHLWQARRSISPATFSLRPHKISEDVVVPRSKIPDLVQFTEDLARRLDLTILTFGHAGDGNIHVNIMIDRHNARELENGNAARKQLFEFVIKLGGTLSGEHGIGITKAEFLPLEIGPRALAVMKQIKQLFDPANILNPGKIFPGAS</sequence>
<keyword evidence="5 7" id="KW-0560">Oxidoreductase</keyword>
<dbReference type="PROSITE" id="PS51387">
    <property type="entry name" value="FAD_PCMH"/>
    <property type="match status" value="1"/>
</dbReference>
<dbReference type="FunFam" id="1.10.45.10:FF:000001">
    <property type="entry name" value="D-lactate dehydrogenase mitochondrial"/>
    <property type="match status" value="1"/>
</dbReference>
<dbReference type="InterPro" id="IPR051914">
    <property type="entry name" value="FAD-linked_OxidoTrans_Type4"/>
</dbReference>